<dbReference type="Proteomes" id="UP000887579">
    <property type="component" value="Unplaced"/>
</dbReference>
<reference evidence="2" key="1">
    <citation type="submission" date="2022-11" db="UniProtKB">
        <authorList>
            <consortium name="WormBaseParasite"/>
        </authorList>
    </citation>
    <scope>IDENTIFICATION</scope>
</reference>
<organism evidence="1 2">
    <name type="scientific">Panagrolaimus sp. ES5</name>
    <dbReference type="NCBI Taxonomy" id="591445"/>
    <lineage>
        <taxon>Eukaryota</taxon>
        <taxon>Metazoa</taxon>
        <taxon>Ecdysozoa</taxon>
        <taxon>Nematoda</taxon>
        <taxon>Chromadorea</taxon>
        <taxon>Rhabditida</taxon>
        <taxon>Tylenchina</taxon>
        <taxon>Panagrolaimomorpha</taxon>
        <taxon>Panagrolaimoidea</taxon>
        <taxon>Panagrolaimidae</taxon>
        <taxon>Panagrolaimus</taxon>
    </lineage>
</organism>
<proteinExistence type="predicted"/>
<accession>A0AC34GKW9</accession>
<sequence length="134" mass="13299">MILTFGEEPDVSVGGETIGETIPSFFVATAAAGADSGIFGSELVSDDVGGGVVGAEDVEVDVEGGVGVVIVSEDVEYVEAEADGAADGAGAFASFFVEVICFVAVAANEVDGADGRLFAVEDVVAPSLEVSFGL</sequence>
<protein>
    <submittedName>
        <fullName evidence="2">Uncharacterized protein</fullName>
    </submittedName>
</protein>
<name>A0AC34GKW9_9BILA</name>
<dbReference type="WBParaSite" id="ES5_v2.g30284.t1">
    <property type="protein sequence ID" value="ES5_v2.g30284.t1"/>
    <property type="gene ID" value="ES5_v2.g30284"/>
</dbReference>
<evidence type="ECO:0000313" key="1">
    <source>
        <dbReference type="Proteomes" id="UP000887579"/>
    </source>
</evidence>
<evidence type="ECO:0000313" key="2">
    <source>
        <dbReference type="WBParaSite" id="ES5_v2.g30284.t1"/>
    </source>
</evidence>